<evidence type="ECO:0000313" key="3">
    <source>
        <dbReference type="Proteomes" id="UP000325255"/>
    </source>
</evidence>
<feature type="transmembrane region" description="Helical" evidence="1">
    <location>
        <begin position="436"/>
        <end position="454"/>
    </location>
</feature>
<evidence type="ECO:0000256" key="1">
    <source>
        <dbReference type="SAM" id="Phobius"/>
    </source>
</evidence>
<sequence length="506" mass="54847">MRNGFRQSMAWLHSWGGLFAGWILFAVFLTGTVSYYRQEISAWMRPELHQGVPRAEAAERAVEYLQRVAPQARTWLIELPDARTRALRAGWSLRDGPGGFTLVTLDAAGDTVPVRETPGGDLFYYFHFDLLVVPFRLGRWLVSLCALFMLVAIISGVIVHRRIFADFFTLRASKAGPRAWLDGHNLSGVLALPYHLMITYTGLVTFALMLMPWGADLAYGGNRAAFQAEMFGQMLPGPKTGQDATLAALPPLLEQAGRHWGGGLPGRITVFNPNDAASRVLVARGDTDRIATTRQAMLFDGHTGALLAARDAEGAVERVWGTMYGLHLGRFASPSLRALFFLSGLAGTAMVATGLVLWTAKRRGRAPDRLARVAEVLNIASIAGLPVAMLALLWANRLLPVGLPQRALWEFRSFFGAWVLCLLLAALLPRRLGWRSLFAAAGLLAAGLPVLNALTTDAHLAVTLRQGDWALAGIDLTVLACAPAFAALAWAAGRRRPAPAVAARAG</sequence>
<dbReference type="PANTHER" id="PTHR34219">
    <property type="entry name" value="IRON-REGULATED INNER MEMBRANE PROTEIN-RELATED"/>
    <property type="match status" value="1"/>
</dbReference>
<feature type="transmembrane region" description="Helical" evidence="1">
    <location>
        <begin position="469"/>
        <end position="491"/>
    </location>
</feature>
<dbReference type="PANTHER" id="PTHR34219:SF4">
    <property type="entry name" value="PEPSY DOMAIN-CONTAINING PROTEIN"/>
    <property type="match status" value="1"/>
</dbReference>
<feature type="transmembrane region" description="Helical" evidence="1">
    <location>
        <begin position="140"/>
        <end position="164"/>
    </location>
</feature>
<dbReference type="RefSeq" id="WP_150044372.1">
    <property type="nucleotide sequence ID" value="NZ_OW485601.1"/>
</dbReference>
<dbReference type="InterPro" id="IPR005625">
    <property type="entry name" value="PepSY-ass_TM"/>
</dbReference>
<gene>
    <name evidence="2" type="ORF">F1189_26045</name>
</gene>
<feature type="transmembrane region" description="Helical" evidence="1">
    <location>
        <begin position="12"/>
        <end position="36"/>
    </location>
</feature>
<dbReference type="Pfam" id="PF03929">
    <property type="entry name" value="PepSY_TM"/>
    <property type="match status" value="1"/>
</dbReference>
<proteinExistence type="predicted"/>
<feature type="transmembrane region" description="Helical" evidence="1">
    <location>
        <begin position="370"/>
        <end position="395"/>
    </location>
</feature>
<evidence type="ECO:0000313" key="2">
    <source>
        <dbReference type="EMBL" id="KAA5609092.1"/>
    </source>
</evidence>
<feature type="transmembrane region" description="Helical" evidence="1">
    <location>
        <begin position="338"/>
        <end position="358"/>
    </location>
</feature>
<feature type="transmembrane region" description="Helical" evidence="1">
    <location>
        <begin position="407"/>
        <end position="429"/>
    </location>
</feature>
<keyword evidence="1" id="KW-0472">Membrane</keyword>
<keyword evidence="3" id="KW-1185">Reference proteome</keyword>
<name>A0A5M6ILN5_9PROT</name>
<keyword evidence="1" id="KW-1133">Transmembrane helix</keyword>
<keyword evidence="1" id="KW-0812">Transmembrane</keyword>
<accession>A0A5M6ILN5</accession>
<dbReference type="Proteomes" id="UP000325255">
    <property type="component" value="Unassembled WGS sequence"/>
</dbReference>
<organism evidence="2 3">
    <name type="scientific">Rhodovastum atsumiense</name>
    <dbReference type="NCBI Taxonomy" id="504468"/>
    <lineage>
        <taxon>Bacteria</taxon>
        <taxon>Pseudomonadati</taxon>
        <taxon>Pseudomonadota</taxon>
        <taxon>Alphaproteobacteria</taxon>
        <taxon>Acetobacterales</taxon>
        <taxon>Acetobacteraceae</taxon>
        <taxon>Rhodovastum</taxon>
    </lineage>
</organism>
<dbReference type="OrthoDB" id="9776609at2"/>
<dbReference type="AlphaFoldDB" id="A0A5M6ILN5"/>
<protein>
    <submittedName>
        <fullName evidence="2">PepSY domain-containing protein</fullName>
    </submittedName>
</protein>
<feature type="transmembrane region" description="Helical" evidence="1">
    <location>
        <begin position="185"/>
        <end position="211"/>
    </location>
</feature>
<dbReference type="EMBL" id="VWPK01000060">
    <property type="protein sequence ID" value="KAA5609092.1"/>
    <property type="molecule type" value="Genomic_DNA"/>
</dbReference>
<reference evidence="2 3" key="1">
    <citation type="submission" date="2019-09" db="EMBL/GenBank/DDBJ databases">
        <title>Genome sequence of Rhodovastum atsumiense, a diverse member of the Acetobacteraceae family of non-sulfur purple photosynthetic bacteria.</title>
        <authorList>
            <person name="Meyer T."/>
            <person name="Kyndt J."/>
        </authorList>
    </citation>
    <scope>NUCLEOTIDE SEQUENCE [LARGE SCALE GENOMIC DNA]</scope>
    <source>
        <strain evidence="2 3">DSM 21279</strain>
    </source>
</reference>
<comment type="caution">
    <text evidence="2">The sequence shown here is derived from an EMBL/GenBank/DDBJ whole genome shotgun (WGS) entry which is preliminary data.</text>
</comment>